<feature type="region of interest" description="Disordered" evidence="1">
    <location>
        <begin position="169"/>
        <end position="193"/>
    </location>
</feature>
<name>A0A5C3NT17_9APHY</name>
<dbReference type="InParanoid" id="A0A5C3NT17"/>
<evidence type="ECO:0000313" key="2">
    <source>
        <dbReference type="EMBL" id="TFK80465.1"/>
    </source>
</evidence>
<evidence type="ECO:0000256" key="1">
    <source>
        <dbReference type="SAM" id="MobiDB-lite"/>
    </source>
</evidence>
<protein>
    <submittedName>
        <fullName evidence="2">Uncharacterized protein</fullName>
    </submittedName>
</protein>
<organism evidence="2 3">
    <name type="scientific">Polyporus arcularius HHB13444</name>
    <dbReference type="NCBI Taxonomy" id="1314778"/>
    <lineage>
        <taxon>Eukaryota</taxon>
        <taxon>Fungi</taxon>
        <taxon>Dikarya</taxon>
        <taxon>Basidiomycota</taxon>
        <taxon>Agaricomycotina</taxon>
        <taxon>Agaricomycetes</taxon>
        <taxon>Polyporales</taxon>
        <taxon>Polyporaceae</taxon>
        <taxon>Polyporus</taxon>
    </lineage>
</organism>
<dbReference type="AlphaFoldDB" id="A0A5C3NT17"/>
<dbReference type="EMBL" id="ML211767">
    <property type="protein sequence ID" value="TFK80465.1"/>
    <property type="molecule type" value="Genomic_DNA"/>
</dbReference>
<proteinExistence type="predicted"/>
<accession>A0A5C3NT17</accession>
<dbReference type="Proteomes" id="UP000308197">
    <property type="component" value="Unassembled WGS sequence"/>
</dbReference>
<reference evidence="2 3" key="1">
    <citation type="journal article" date="2019" name="Nat. Ecol. Evol.">
        <title>Megaphylogeny resolves global patterns of mushroom evolution.</title>
        <authorList>
            <person name="Varga T."/>
            <person name="Krizsan K."/>
            <person name="Foldi C."/>
            <person name="Dima B."/>
            <person name="Sanchez-Garcia M."/>
            <person name="Sanchez-Ramirez S."/>
            <person name="Szollosi G.J."/>
            <person name="Szarkandi J.G."/>
            <person name="Papp V."/>
            <person name="Albert L."/>
            <person name="Andreopoulos W."/>
            <person name="Angelini C."/>
            <person name="Antonin V."/>
            <person name="Barry K.W."/>
            <person name="Bougher N.L."/>
            <person name="Buchanan P."/>
            <person name="Buyck B."/>
            <person name="Bense V."/>
            <person name="Catcheside P."/>
            <person name="Chovatia M."/>
            <person name="Cooper J."/>
            <person name="Damon W."/>
            <person name="Desjardin D."/>
            <person name="Finy P."/>
            <person name="Geml J."/>
            <person name="Haridas S."/>
            <person name="Hughes K."/>
            <person name="Justo A."/>
            <person name="Karasinski D."/>
            <person name="Kautmanova I."/>
            <person name="Kiss B."/>
            <person name="Kocsube S."/>
            <person name="Kotiranta H."/>
            <person name="LaButti K.M."/>
            <person name="Lechner B.E."/>
            <person name="Liimatainen K."/>
            <person name="Lipzen A."/>
            <person name="Lukacs Z."/>
            <person name="Mihaltcheva S."/>
            <person name="Morgado L.N."/>
            <person name="Niskanen T."/>
            <person name="Noordeloos M.E."/>
            <person name="Ohm R.A."/>
            <person name="Ortiz-Santana B."/>
            <person name="Ovrebo C."/>
            <person name="Racz N."/>
            <person name="Riley R."/>
            <person name="Savchenko A."/>
            <person name="Shiryaev A."/>
            <person name="Soop K."/>
            <person name="Spirin V."/>
            <person name="Szebenyi C."/>
            <person name="Tomsovsky M."/>
            <person name="Tulloss R.E."/>
            <person name="Uehling J."/>
            <person name="Grigoriev I.V."/>
            <person name="Vagvolgyi C."/>
            <person name="Papp T."/>
            <person name="Martin F.M."/>
            <person name="Miettinen O."/>
            <person name="Hibbett D.S."/>
            <person name="Nagy L.G."/>
        </authorList>
    </citation>
    <scope>NUCLEOTIDE SEQUENCE [LARGE SCALE GENOMIC DNA]</scope>
    <source>
        <strain evidence="2 3">HHB13444</strain>
    </source>
</reference>
<gene>
    <name evidence="2" type="ORF">K466DRAFT_656568</name>
</gene>
<sequence length="193" mass="21275">MGRPTPGSARAEGNELVRSDYSRLERWVALGQSRRVPQATGETHRKVGQVPRCLPRQDPGIDCLCGPPRSADQGHSRLLRHRNHRREQTRVVARTHHQNAGLLRACGGGLRRKRVGDSRSSGAGWVRHSTASSCGLYDRTWSAAAWNDLTSSAHAMNYSGLKKCLLESNTRRRTRSPAPAVARPARDLTVSVS</sequence>
<evidence type="ECO:0000313" key="3">
    <source>
        <dbReference type="Proteomes" id="UP000308197"/>
    </source>
</evidence>
<keyword evidence="3" id="KW-1185">Reference proteome</keyword>